<evidence type="ECO:0008006" key="3">
    <source>
        <dbReference type="Google" id="ProtNLM"/>
    </source>
</evidence>
<evidence type="ECO:0000313" key="1">
    <source>
        <dbReference type="EMBL" id="MDO6454132.1"/>
    </source>
</evidence>
<dbReference type="Proteomes" id="UP001169862">
    <property type="component" value="Unassembled WGS sequence"/>
</dbReference>
<reference evidence="1" key="1">
    <citation type="submission" date="2023-07" db="EMBL/GenBank/DDBJ databases">
        <title>Genome content predicts the carbon catabolic preferences of heterotrophic bacteria.</title>
        <authorList>
            <person name="Gralka M."/>
        </authorList>
    </citation>
    <scope>NUCLEOTIDE SEQUENCE</scope>
    <source>
        <strain evidence="1">I2M16</strain>
    </source>
</reference>
<organism evidence="1 2">
    <name type="scientific">Neptunomonas phycophila</name>
    <dbReference type="NCBI Taxonomy" id="1572645"/>
    <lineage>
        <taxon>Bacteria</taxon>
        <taxon>Pseudomonadati</taxon>
        <taxon>Pseudomonadota</taxon>
        <taxon>Gammaproteobacteria</taxon>
        <taxon>Oceanospirillales</taxon>
        <taxon>Oceanospirillaceae</taxon>
        <taxon>Neptunomonas</taxon>
    </lineage>
</organism>
<gene>
    <name evidence="1" type="ORF">Q4490_11230</name>
</gene>
<dbReference type="EMBL" id="JAUOPG010000007">
    <property type="protein sequence ID" value="MDO6454132.1"/>
    <property type="molecule type" value="Genomic_DNA"/>
</dbReference>
<protein>
    <recommendedName>
        <fullName evidence="3">Glycerol kinase</fullName>
    </recommendedName>
</protein>
<comment type="caution">
    <text evidence="1">The sequence shown here is derived from an EMBL/GenBank/DDBJ whole genome shotgun (WGS) entry which is preliminary data.</text>
</comment>
<evidence type="ECO:0000313" key="2">
    <source>
        <dbReference type="Proteomes" id="UP001169862"/>
    </source>
</evidence>
<name>A0AAW7XMA8_9GAMM</name>
<sequence>MSAEKVSTSALAKRRGVSVKAVFAELSQRGWIVRLNEQWELTNAGRQQGGEVVSSERFGQYIVWPDSLALDESDGLPASTVLPARSHVTVSQLAEPLGISPAQLNTVLAELHWIKRAKPKGWELTHHGAFYGGLARETKDNIPYVIWPDNLLEQPVLKHSVGVVAGELSSILQLDRTYHADYPDFLRAEQQQAANFLSLDGHAHRYLMTQRVDNWLYLAGINHAINRSLPFDMTLVSDFYLPDVGVYIECVDRSREADYLKFIDTKRQRYKKAGLTLIELSEADTQQLDAVLPRLLKPLGVEFS</sequence>
<proteinExistence type="predicted"/>
<dbReference type="RefSeq" id="WP_303550624.1">
    <property type="nucleotide sequence ID" value="NZ_JAUOPG010000007.1"/>
</dbReference>
<dbReference type="AlphaFoldDB" id="A0AAW7XMA8"/>
<accession>A0AAW7XMA8</accession>